<dbReference type="InterPro" id="IPR011009">
    <property type="entry name" value="Kinase-like_dom_sf"/>
</dbReference>
<sequence>MSFGLGGKPQNLASLVSNELARVTESLTIPQFQSQRGTPVSGGANRNTCVHRLDLPPYFDTKYLLKSHHDTTTRDPAARTYTEVCGMVHARRAFDRHMPGSHLIPENYFSDFWNGALAMEFVSGEPLTWQVIGGWSSEQDRRFIRRLAVVRLVLLAQTMREIGAPTVGADGELAVGPMSGEIYFGEERRHYYPYYSRGPFKYASQFARAGLENEIQFFARRHNAGLFPQEPRRPDLEPDLGFPPNWPTWIDYLSSLLPLFPDGPGHNEAEDPRYHLTHGDLGSGNNMMIIGSKITSIIDWETASYAPYSESISDIPLEEGPECCFNPEDWTQYVNSTGDNQYFLTILSPYNESLNHRDDELDEQEDEPVRFGDKDLEPYILPVWALMQEYITRPDRSGGMLEFPAGIVGDGYAGQVGTDGDGGVLNAVAVIKVALTVEEQDGGVDIGGNGWENRRTLQSGKMSIIVSAGEPIDSNFGFTFGWSGCEMGLPMIVF</sequence>
<proteinExistence type="predicted"/>
<dbReference type="PANTHER" id="PTHR21310">
    <property type="entry name" value="AMINOGLYCOSIDE PHOSPHOTRANSFERASE-RELATED-RELATED"/>
    <property type="match status" value="1"/>
</dbReference>
<gene>
    <name evidence="2" type="ORF">C7212DRAFT_364575</name>
</gene>
<accession>A0A317SPM5</accession>
<protein>
    <recommendedName>
        <fullName evidence="1">Aminoglycoside phosphotransferase domain-containing protein</fullName>
    </recommendedName>
</protein>
<evidence type="ECO:0000313" key="3">
    <source>
        <dbReference type="Proteomes" id="UP000246991"/>
    </source>
</evidence>
<evidence type="ECO:0000259" key="1">
    <source>
        <dbReference type="Pfam" id="PF01636"/>
    </source>
</evidence>
<dbReference type="STRING" id="42249.A0A317SPM5"/>
<dbReference type="EMBL" id="PYWC01000046">
    <property type="protein sequence ID" value="PWW75406.1"/>
    <property type="molecule type" value="Genomic_DNA"/>
</dbReference>
<comment type="caution">
    <text evidence="2">The sequence shown here is derived from an EMBL/GenBank/DDBJ whole genome shotgun (WGS) entry which is preliminary data.</text>
</comment>
<feature type="domain" description="Aminoglycoside phosphotransferase" evidence="1">
    <location>
        <begin position="76"/>
        <end position="308"/>
    </location>
</feature>
<name>A0A317SPM5_9PEZI</name>
<organism evidence="2 3">
    <name type="scientific">Tuber magnatum</name>
    <name type="common">white Piedmont truffle</name>
    <dbReference type="NCBI Taxonomy" id="42249"/>
    <lineage>
        <taxon>Eukaryota</taxon>
        <taxon>Fungi</taxon>
        <taxon>Dikarya</taxon>
        <taxon>Ascomycota</taxon>
        <taxon>Pezizomycotina</taxon>
        <taxon>Pezizomycetes</taxon>
        <taxon>Pezizales</taxon>
        <taxon>Tuberaceae</taxon>
        <taxon>Tuber</taxon>
    </lineage>
</organism>
<dbReference type="Pfam" id="PF01636">
    <property type="entry name" value="APH"/>
    <property type="match status" value="1"/>
</dbReference>
<reference evidence="2 3" key="1">
    <citation type="submission" date="2018-03" db="EMBL/GenBank/DDBJ databases">
        <title>Genomes of Pezizomycetes fungi and the evolution of truffles.</title>
        <authorList>
            <person name="Murat C."/>
            <person name="Payen T."/>
            <person name="Noel B."/>
            <person name="Kuo A."/>
            <person name="Martin F.M."/>
        </authorList>
    </citation>
    <scope>NUCLEOTIDE SEQUENCE [LARGE SCALE GENOMIC DNA]</scope>
    <source>
        <strain evidence="2">091103-1</strain>
    </source>
</reference>
<dbReference type="OrthoDB" id="2906425at2759"/>
<dbReference type="InterPro" id="IPR002575">
    <property type="entry name" value="Aminoglycoside_PTrfase"/>
</dbReference>
<evidence type="ECO:0000313" key="2">
    <source>
        <dbReference type="EMBL" id="PWW75406.1"/>
    </source>
</evidence>
<dbReference type="Gene3D" id="3.90.1200.10">
    <property type="match status" value="1"/>
</dbReference>
<dbReference type="Proteomes" id="UP000246991">
    <property type="component" value="Unassembled WGS sequence"/>
</dbReference>
<keyword evidence="3" id="KW-1185">Reference proteome</keyword>
<dbReference type="InterPro" id="IPR051678">
    <property type="entry name" value="AGP_Transferase"/>
</dbReference>
<dbReference type="AlphaFoldDB" id="A0A317SPM5"/>
<dbReference type="SUPFAM" id="SSF56112">
    <property type="entry name" value="Protein kinase-like (PK-like)"/>
    <property type="match status" value="1"/>
</dbReference>